<feature type="compositionally biased region" description="Polar residues" evidence="1">
    <location>
        <begin position="230"/>
        <end position="242"/>
    </location>
</feature>
<evidence type="ECO:0000313" key="2">
    <source>
        <dbReference type="EMBL" id="KAF1842794.1"/>
    </source>
</evidence>
<dbReference type="EMBL" id="ML976617">
    <property type="protein sequence ID" value="KAF1842794.1"/>
    <property type="molecule type" value="Genomic_DNA"/>
</dbReference>
<name>A0A9P4L601_9PLEO</name>
<protein>
    <submittedName>
        <fullName evidence="2">Uncharacterized protein</fullName>
    </submittedName>
</protein>
<feature type="region of interest" description="Disordered" evidence="1">
    <location>
        <begin position="223"/>
        <end position="242"/>
    </location>
</feature>
<dbReference type="AlphaFoldDB" id="A0A9P4L601"/>
<dbReference type="OrthoDB" id="3915128at2759"/>
<gene>
    <name evidence="2" type="ORF">K460DRAFT_407180</name>
</gene>
<sequence>MVRLFVPEGEGQHALARRQPGALAAQRKITSLPWKACTVAGGITGFLALVGRSRPGIFLRSVAVVAVLDLSFTACQLYGRRELNRGVFKLDGIEPAPGKLWERTRHWTEEDAALGGAGLGIFTALNPRALPGVFGWKRIIGSAVVGAAFGSLVGERMLPRFPSQLLTVLDSADTMARRTNYDRLHQNEEAKASLSRFGNFALTLYTLPVLHILRSPTAWDAAPRSGMIQRRSQQGTPGPQPTTIQQLQSIVTINVDFEKEELAGPDIEGASRTYTDDLKTRDMEAVEHYLEHLQELKKNTFHEARYVWYQLAKKERVFYDIVEDDDEKDLFRREIQLLSSVAQQLMCREAILAFHIADARKQVRQMDHSGSTAPAAPTLSDPLQSDILIDSEDQHSPQITTNQIRTVWTRQKEILAHLEQAVSHHDTFKLQSGEAADPHLQQLRQDIKYLTKNVEATGRVLREFEEQVRKAEEDAQK</sequence>
<reference evidence="2" key="1">
    <citation type="submission" date="2020-01" db="EMBL/GenBank/DDBJ databases">
        <authorList>
            <consortium name="DOE Joint Genome Institute"/>
            <person name="Haridas S."/>
            <person name="Albert R."/>
            <person name="Binder M."/>
            <person name="Bloem J."/>
            <person name="Labutti K."/>
            <person name="Salamov A."/>
            <person name="Andreopoulos B."/>
            <person name="Baker S.E."/>
            <person name="Barry K."/>
            <person name="Bills G."/>
            <person name="Bluhm B.H."/>
            <person name="Cannon C."/>
            <person name="Castanera R."/>
            <person name="Culley D.E."/>
            <person name="Daum C."/>
            <person name="Ezra D."/>
            <person name="Gonzalez J.B."/>
            <person name="Henrissat B."/>
            <person name="Kuo A."/>
            <person name="Liang C."/>
            <person name="Lipzen A."/>
            <person name="Lutzoni F."/>
            <person name="Magnuson J."/>
            <person name="Mondo S."/>
            <person name="Nolan M."/>
            <person name="Ohm R."/>
            <person name="Pangilinan J."/>
            <person name="Park H.-J."/>
            <person name="Ramirez L."/>
            <person name="Alfaro M."/>
            <person name="Sun H."/>
            <person name="Tritt A."/>
            <person name="Yoshinaga Y."/>
            <person name="Zwiers L.-H."/>
            <person name="Turgeon B.G."/>
            <person name="Goodwin S.B."/>
            <person name="Spatafora J.W."/>
            <person name="Crous P.W."/>
            <person name="Grigoriev I.V."/>
        </authorList>
    </citation>
    <scope>NUCLEOTIDE SEQUENCE</scope>
    <source>
        <strain evidence="2">CBS 394.84</strain>
    </source>
</reference>
<evidence type="ECO:0000256" key="1">
    <source>
        <dbReference type="SAM" id="MobiDB-lite"/>
    </source>
</evidence>
<dbReference type="GeneID" id="63854291"/>
<accession>A0A9P4L601</accession>
<keyword evidence="3" id="KW-1185">Reference proteome</keyword>
<evidence type="ECO:0000313" key="3">
    <source>
        <dbReference type="Proteomes" id="UP000800039"/>
    </source>
</evidence>
<dbReference type="Proteomes" id="UP000800039">
    <property type="component" value="Unassembled WGS sequence"/>
</dbReference>
<comment type="caution">
    <text evidence="2">The sequence shown here is derived from an EMBL/GenBank/DDBJ whole genome shotgun (WGS) entry which is preliminary data.</text>
</comment>
<dbReference type="RefSeq" id="XP_040785357.1">
    <property type="nucleotide sequence ID" value="XM_040937041.1"/>
</dbReference>
<proteinExistence type="predicted"/>
<organism evidence="2 3">
    <name type="scientific">Cucurbitaria berberidis CBS 394.84</name>
    <dbReference type="NCBI Taxonomy" id="1168544"/>
    <lineage>
        <taxon>Eukaryota</taxon>
        <taxon>Fungi</taxon>
        <taxon>Dikarya</taxon>
        <taxon>Ascomycota</taxon>
        <taxon>Pezizomycotina</taxon>
        <taxon>Dothideomycetes</taxon>
        <taxon>Pleosporomycetidae</taxon>
        <taxon>Pleosporales</taxon>
        <taxon>Pleosporineae</taxon>
        <taxon>Cucurbitariaceae</taxon>
        <taxon>Cucurbitaria</taxon>
    </lineage>
</organism>